<evidence type="ECO:0000256" key="4">
    <source>
        <dbReference type="ARBA" id="ARBA00022960"/>
    </source>
</evidence>
<dbReference type="RefSeq" id="WP_155112451.1">
    <property type="nucleotide sequence ID" value="NZ_WMIB01000009.1"/>
</dbReference>
<keyword evidence="2" id="KW-0732">Signal</keyword>
<dbReference type="AlphaFoldDB" id="A0A7X2S5S4"/>
<dbReference type="GO" id="GO:0006508">
    <property type="term" value="P:proteolysis"/>
    <property type="evidence" value="ECO:0007669"/>
    <property type="project" value="InterPro"/>
</dbReference>
<keyword evidence="13" id="KW-1185">Reference proteome</keyword>
<sequence>MKYILILTILLPVFLLLPSMQVKAGETDLELQSESAVLIDAKTGRVLYEKNSKNSMYPASITKIATAIYAIEQGHTEEEAVVSKEARNTEGTKVFLEEGERVPVKRLIQGMMINSGNDAAVAIAEHVSGSTGRFTEQLNDYLKARVGVEQTNFVNPNGLFSPEHQTTAADMAKITRYALKNEEFAEIFGTKQLKWKGKSWDTTIFTHHKMMKQDPYEGVTGGKNGFVSQAGYTLVTAAERNGLNLIAVTLKSADSSGSYKDTKSLLDFGFSNFEMKKISPDAALKNSRNGQLQLTKEVSYVKKKLEKTSTEITDTNHLAIKGEDGKVIATAKLTSAEPKSQGLSVPSEREDQPFSPLTFAAPAAALLGVCMTVILIRQARRPSKKW</sequence>
<feature type="transmembrane region" description="Helical" evidence="10">
    <location>
        <begin position="354"/>
        <end position="376"/>
    </location>
</feature>
<feature type="domain" description="Peptidase S11 D-alanyl-D-alanine carboxypeptidase A N-terminal" evidence="11">
    <location>
        <begin position="27"/>
        <end position="251"/>
    </location>
</feature>
<feature type="binding site" evidence="8">
    <location>
        <position position="223"/>
    </location>
    <ligand>
        <name>substrate</name>
    </ligand>
</feature>
<evidence type="ECO:0000256" key="7">
    <source>
        <dbReference type="PIRSR" id="PIRSR618044-1"/>
    </source>
</evidence>
<evidence type="ECO:0000259" key="11">
    <source>
        <dbReference type="Pfam" id="PF00768"/>
    </source>
</evidence>
<feature type="active site" description="Proton acceptor" evidence="7">
    <location>
        <position position="63"/>
    </location>
</feature>
<name>A0A7X2S5S4_9BACI</name>
<keyword evidence="6" id="KW-0961">Cell wall biogenesis/degradation</keyword>
<gene>
    <name evidence="12" type="ORF">GKZ89_10995</name>
</gene>
<comment type="caution">
    <text evidence="12">The sequence shown here is derived from an EMBL/GenBank/DDBJ whole genome shotgun (WGS) entry which is preliminary data.</text>
</comment>
<reference evidence="12 13" key="1">
    <citation type="journal article" date="2017" name="Int. J. Syst. Evol. Microbiol.">
        <title>Bacillus mangrovi sp. nov., isolated from a sediment sample from a mangrove forest.</title>
        <authorList>
            <person name="Gupta V."/>
            <person name="Singh P.K."/>
            <person name="Korpole S."/>
            <person name="Tanuku N.R.S."/>
            <person name="Pinnaka A.K."/>
        </authorList>
    </citation>
    <scope>NUCLEOTIDE SEQUENCE [LARGE SCALE GENOMIC DNA]</scope>
    <source>
        <strain evidence="12 13">KCTC 33872</strain>
    </source>
</reference>
<comment type="similarity">
    <text evidence="1 9">Belongs to the peptidase S11 family.</text>
</comment>
<accession>A0A7X2S5S4</accession>
<evidence type="ECO:0000256" key="3">
    <source>
        <dbReference type="ARBA" id="ARBA00022801"/>
    </source>
</evidence>
<dbReference type="GO" id="GO:0071555">
    <property type="term" value="P:cell wall organization"/>
    <property type="evidence" value="ECO:0007669"/>
    <property type="project" value="UniProtKB-KW"/>
</dbReference>
<dbReference type="OrthoDB" id="9791132at2"/>
<proteinExistence type="inferred from homology"/>
<dbReference type="EMBL" id="WMIB01000009">
    <property type="protein sequence ID" value="MTH53932.1"/>
    <property type="molecule type" value="Genomic_DNA"/>
</dbReference>
<keyword evidence="5" id="KW-0573">Peptidoglycan synthesis</keyword>
<organism evidence="12 13">
    <name type="scientific">Metabacillus mangrovi</name>
    <dbReference type="NCBI Taxonomy" id="1491830"/>
    <lineage>
        <taxon>Bacteria</taxon>
        <taxon>Bacillati</taxon>
        <taxon>Bacillota</taxon>
        <taxon>Bacilli</taxon>
        <taxon>Bacillales</taxon>
        <taxon>Bacillaceae</taxon>
        <taxon>Metabacillus</taxon>
    </lineage>
</organism>
<dbReference type="GO" id="GO:0009002">
    <property type="term" value="F:serine-type D-Ala-D-Ala carboxypeptidase activity"/>
    <property type="evidence" value="ECO:0007669"/>
    <property type="project" value="InterPro"/>
</dbReference>
<evidence type="ECO:0000256" key="1">
    <source>
        <dbReference type="ARBA" id="ARBA00007164"/>
    </source>
</evidence>
<keyword evidence="12" id="KW-0121">Carboxypeptidase</keyword>
<feature type="active site" evidence="7">
    <location>
        <position position="115"/>
    </location>
</feature>
<protein>
    <submittedName>
        <fullName evidence="12">D-alanyl-D-alanine carboxypeptidase</fullName>
    </submittedName>
</protein>
<dbReference type="InterPro" id="IPR012338">
    <property type="entry name" value="Beta-lactam/transpept-like"/>
</dbReference>
<keyword evidence="12" id="KW-0645">Protease</keyword>
<keyword evidence="3" id="KW-0378">Hydrolase</keyword>
<dbReference type="PANTHER" id="PTHR21581">
    <property type="entry name" value="D-ALANYL-D-ALANINE CARBOXYPEPTIDASE"/>
    <property type="match status" value="1"/>
</dbReference>
<evidence type="ECO:0000256" key="9">
    <source>
        <dbReference type="RuleBase" id="RU004016"/>
    </source>
</evidence>
<feature type="active site" description="Acyl-ester intermediate" evidence="7">
    <location>
        <position position="60"/>
    </location>
</feature>
<dbReference type="PANTHER" id="PTHR21581:SF33">
    <property type="entry name" value="D-ALANYL-D-ALANINE CARBOXYPEPTIDASE DACB"/>
    <property type="match status" value="1"/>
</dbReference>
<evidence type="ECO:0000256" key="10">
    <source>
        <dbReference type="SAM" id="Phobius"/>
    </source>
</evidence>
<dbReference type="GO" id="GO:0009252">
    <property type="term" value="P:peptidoglycan biosynthetic process"/>
    <property type="evidence" value="ECO:0007669"/>
    <property type="project" value="UniProtKB-KW"/>
</dbReference>
<keyword evidence="10" id="KW-0812">Transmembrane</keyword>
<evidence type="ECO:0000256" key="5">
    <source>
        <dbReference type="ARBA" id="ARBA00022984"/>
    </source>
</evidence>
<evidence type="ECO:0000313" key="12">
    <source>
        <dbReference type="EMBL" id="MTH53932.1"/>
    </source>
</evidence>
<evidence type="ECO:0000256" key="6">
    <source>
        <dbReference type="ARBA" id="ARBA00023316"/>
    </source>
</evidence>
<dbReference type="PRINTS" id="PR00725">
    <property type="entry name" value="DADACBPTASE1"/>
</dbReference>
<dbReference type="InterPro" id="IPR001967">
    <property type="entry name" value="Peptidase_S11_N"/>
</dbReference>
<dbReference type="InterPro" id="IPR018044">
    <property type="entry name" value="Peptidase_S11"/>
</dbReference>
<keyword evidence="4" id="KW-0133">Cell shape</keyword>
<keyword evidence="10" id="KW-1133">Transmembrane helix</keyword>
<evidence type="ECO:0000313" key="13">
    <source>
        <dbReference type="Proteomes" id="UP000434639"/>
    </source>
</evidence>
<dbReference type="Gene3D" id="3.40.710.10">
    <property type="entry name" value="DD-peptidase/beta-lactamase superfamily"/>
    <property type="match status" value="1"/>
</dbReference>
<keyword evidence="10" id="KW-0472">Membrane</keyword>
<dbReference type="SUPFAM" id="SSF56601">
    <property type="entry name" value="beta-lactamase/transpeptidase-like"/>
    <property type="match status" value="1"/>
</dbReference>
<evidence type="ECO:0000256" key="8">
    <source>
        <dbReference type="PIRSR" id="PIRSR618044-2"/>
    </source>
</evidence>
<evidence type="ECO:0000256" key="2">
    <source>
        <dbReference type="ARBA" id="ARBA00022729"/>
    </source>
</evidence>
<dbReference type="GO" id="GO:0008360">
    <property type="term" value="P:regulation of cell shape"/>
    <property type="evidence" value="ECO:0007669"/>
    <property type="project" value="UniProtKB-KW"/>
</dbReference>
<dbReference type="Pfam" id="PF00768">
    <property type="entry name" value="Peptidase_S11"/>
    <property type="match status" value="1"/>
</dbReference>
<dbReference type="Proteomes" id="UP000434639">
    <property type="component" value="Unassembled WGS sequence"/>
</dbReference>